<evidence type="ECO:0000313" key="2">
    <source>
        <dbReference type="Proteomes" id="UP000262142"/>
    </source>
</evidence>
<proteinExistence type="predicted"/>
<keyword evidence="2" id="KW-1185">Reference proteome</keyword>
<sequence>MIKYTKIYSLVLMFIIISFTMVNCREDDTLSLSEITLKGLETDTISVNTQTTKIFLLRGGNEKYAVNVANSKLAEVKISYDTLKVKGLFEGNTYATILSHDKQKKINIAVVPPALTSSHDSIRLYPSYESKFISLSGGSEIVNLTVDDPEKALNVKWNANTQILEIKAFYEAEATITAHSQNQPPKKIKVTVKSEGDDTDFGYYDTTHRYLYKGMSTVLAIKGKKGEIRMAQSANPYGAYTMYNNQKVIKISPIQNPNVGDRINVKIDLLPSPDGFGKLKEGNHSFMVEAIRSKSIVLRGKGYKFVVPK</sequence>
<evidence type="ECO:0008006" key="3">
    <source>
        <dbReference type="Google" id="ProtNLM"/>
    </source>
</evidence>
<evidence type="ECO:0000313" key="1">
    <source>
        <dbReference type="EMBL" id="SZD74071.1"/>
    </source>
</evidence>
<protein>
    <recommendedName>
        <fullName evidence="3">Bacterial Ig-like domain (Group 2)</fullName>
    </recommendedName>
</protein>
<dbReference type="RefSeq" id="WP_133298025.1">
    <property type="nucleotide sequence ID" value="NZ_UNSC01000007.1"/>
</dbReference>
<dbReference type="Proteomes" id="UP000262142">
    <property type="component" value="Unassembled WGS sequence"/>
</dbReference>
<accession>A0A383U4I8</accession>
<reference evidence="1 2" key="1">
    <citation type="submission" date="2018-09" db="EMBL/GenBank/DDBJ databases">
        <authorList>
            <consortium name="Pathogen Informatics"/>
        </authorList>
    </citation>
    <scope>NUCLEOTIDE SEQUENCE [LARGE SCALE GENOMIC DNA]</scope>
    <source>
        <strain evidence="1 2">OH-22767</strain>
    </source>
</reference>
<dbReference type="OrthoDB" id="1149043at2"/>
<organism evidence="1 2">
    <name type="scientific">Candidatus Ornithobacterium hominis</name>
    <dbReference type="NCBI Taxonomy" id="2497989"/>
    <lineage>
        <taxon>Bacteria</taxon>
        <taxon>Pseudomonadati</taxon>
        <taxon>Bacteroidota</taxon>
        <taxon>Flavobacteriia</taxon>
        <taxon>Flavobacteriales</taxon>
        <taxon>Weeksellaceae</taxon>
        <taxon>Ornithobacterium</taxon>
    </lineage>
</organism>
<dbReference type="EMBL" id="UNSC01000007">
    <property type="protein sequence ID" value="SZD74071.1"/>
    <property type="molecule type" value="Genomic_DNA"/>
</dbReference>
<gene>
    <name evidence="1" type="ORF">SAMEA104719789_01528</name>
</gene>
<dbReference type="AlphaFoldDB" id="A0A383U4I8"/>
<name>A0A383U4I8_9FLAO</name>